<protein>
    <submittedName>
        <fullName evidence="2">Uncharacterized protein</fullName>
    </submittedName>
</protein>
<feature type="compositionally biased region" description="Low complexity" evidence="1">
    <location>
        <begin position="291"/>
        <end position="309"/>
    </location>
</feature>
<feature type="compositionally biased region" description="Pro residues" evidence="1">
    <location>
        <begin position="52"/>
        <end position="61"/>
    </location>
</feature>
<dbReference type="Proteomes" id="UP000070544">
    <property type="component" value="Unassembled WGS sequence"/>
</dbReference>
<name>A0A139A2U2_GONPJ</name>
<feature type="region of interest" description="Disordered" evidence="1">
    <location>
        <begin position="116"/>
        <end position="209"/>
    </location>
</feature>
<evidence type="ECO:0000256" key="1">
    <source>
        <dbReference type="SAM" id="MobiDB-lite"/>
    </source>
</evidence>
<organism evidence="2 3">
    <name type="scientific">Gonapodya prolifera (strain JEL478)</name>
    <name type="common">Monoblepharis prolifera</name>
    <dbReference type="NCBI Taxonomy" id="1344416"/>
    <lineage>
        <taxon>Eukaryota</taxon>
        <taxon>Fungi</taxon>
        <taxon>Fungi incertae sedis</taxon>
        <taxon>Chytridiomycota</taxon>
        <taxon>Chytridiomycota incertae sedis</taxon>
        <taxon>Monoblepharidomycetes</taxon>
        <taxon>Monoblepharidales</taxon>
        <taxon>Gonapodyaceae</taxon>
        <taxon>Gonapodya</taxon>
    </lineage>
</organism>
<sequence length="449" mass="46400">MATSGQPHAHTRDTPLAQPAHDNGHPYAYASTHPTTHVPRPTLPSLRDMQVPMPPLPPPPAHQQHPIHTPPLFPHKSNYAPVLWDSTYAVPLQGFAQPVAAPPALPQSVALTDSAYAPPMPMQHLPLPRNTSSASPHLSTASPHASPIPLSSPHTSPAPLPSPPLHGESTPLASSSSSTTILPIPSFPTPAAPLASTAPPPQQQQSCKQPVSTETILAACKRNYELCFIENVAWDEEHGADADADGDTHVDGGSPGIGPPSAPPSPHPDTTKRKRSSTQRILDSSGPPTPSTSTSSSSPPLHPTHTSLLVPAPTPLPARRGSNVLSLLNAPPASLLLTPAPSVSGASTPKSVSEPPSPPRKRVCTKSLAPADLPSSTSTSGPAPAPATSEVDTATIAATLAPPTSWGMTRSTLDAQLRLRLGRLVMMEMSEDEGDGGGESPGVRTGVGV</sequence>
<dbReference type="OMA" id="HIGEPPR"/>
<feature type="region of interest" description="Disordered" evidence="1">
    <location>
        <begin position="430"/>
        <end position="449"/>
    </location>
</feature>
<feature type="region of interest" description="Disordered" evidence="1">
    <location>
        <begin position="339"/>
        <end position="389"/>
    </location>
</feature>
<feature type="compositionally biased region" description="Low complexity" evidence="1">
    <location>
        <begin position="169"/>
        <end position="184"/>
    </location>
</feature>
<gene>
    <name evidence="2" type="ORF">M427DRAFT_61177</name>
</gene>
<evidence type="ECO:0000313" key="2">
    <source>
        <dbReference type="EMBL" id="KXS11092.1"/>
    </source>
</evidence>
<keyword evidence="3" id="KW-1185">Reference proteome</keyword>
<reference evidence="2 3" key="1">
    <citation type="journal article" date="2015" name="Genome Biol. Evol.">
        <title>Phylogenomic analyses indicate that early fungi evolved digesting cell walls of algal ancestors of land plants.</title>
        <authorList>
            <person name="Chang Y."/>
            <person name="Wang S."/>
            <person name="Sekimoto S."/>
            <person name="Aerts A.L."/>
            <person name="Choi C."/>
            <person name="Clum A."/>
            <person name="LaButti K.M."/>
            <person name="Lindquist E.A."/>
            <person name="Yee Ngan C."/>
            <person name="Ohm R.A."/>
            <person name="Salamov A.A."/>
            <person name="Grigoriev I.V."/>
            <person name="Spatafora J.W."/>
            <person name="Berbee M.L."/>
        </authorList>
    </citation>
    <scope>NUCLEOTIDE SEQUENCE [LARGE SCALE GENOMIC DNA]</scope>
    <source>
        <strain evidence="2 3">JEL478</strain>
    </source>
</reference>
<feature type="compositionally biased region" description="Pro residues" evidence="1">
    <location>
        <begin position="257"/>
        <end position="267"/>
    </location>
</feature>
<accession>A0A139A2U2</accession>
<feature type="compositionally biased region" description="Basic and acidic residues" evidence="1">
    <location>
        <begin position="239"/>
        <end position="250"/>
    </location>
</feature>
<feature type="compositionally biased region" description="Gly residues" evidence="1">
    <location>
        <begin position="437"/>
        <end position="449"/>
    </location>
</feature>
<feature type="compositionally biased region" description="Low complexity" evidence="1">
    <location>
        <begin position="374"/>
        <end position="389"/>
    </location>
</feature>
<feature type="region of interest" description="Disordered" evidence="1">
    <location>
        <begin position="1"/>
        <end position="68"/>
    </location>
</feature>
<dbReference type="AlphaFoldDB" id="A0A139A2U2"/>
<dbReference type="EMBL" id="KQ965809">
    <property type="protein sequence ID" value="KXS11092.1"/>
    <property type="molecule type" value="Genomic_DNA"/>
</dbReference>
<proteinExistence type="predicted"/>
<evidence type="ECO:0000313" key="3">
    <source>
        <dbReference type="Proteomes" id="UP000070544"/>
    </source>
</evidence>
<feature type="compositionally biased region" description="Polar residues" evidence="1">
    <location>
        <begin position="129"/>
        <end position="143"/>
    </location>
</feature>
<feature type="region of interest" description="Disordered" evidence="1">
    <location>
        <begin position="239"/>
        <end position="316"/>
    </location>
</feature>